<dbReference type="Proteomes" id="UP000654345">
    <property type="component" value="Unassembled WGS sequence"/>
</dbReference>
<sequence length="328" mass="35144">MLLKLVEYHWAEHIEDALLLLGRLDVKTVPLAGGTYLLGVRDEHIQAVVDLRDLQLAYIEDSSNNNSNYLRIGAMTTLQTLSEAPQLKGIGIDVLSQAAHASASSRLIRNSATIGGTVATGPVSQADLLTALVALDAEIVVRSGSRTQVNLSGGSTDRPGLALSGVVFKGRQERRIASSTFELERRPNELITEIAIPRPLTACGTSFQRVSRAPSDASLLNAVALVEIENGLYKRVRLAFGGVNMEPVRVTAIEQQLEGQPAAQPVSSNTLQAIVRNGIPLFRPPTDVRVSGSYRRVSGANLAFHALEEAINSAHWRSSVASGTGRDV</sequence>
<dbReference type="InterPro" id="IPR005107">
    <property type="entry name" value="CO_DH_flav_C"/>
</dbReference>
<dbReference type="Pfam" id="PF03450">
    <property type="entry name" value="CO_deh_flav_C"/>
    <property type="match status" value="1"/>
</dbReference>
<dbReference type="InterPro" id="IPR016166">
    <property type="entry name" value="FAD-bd_PCMH"/>
</dbReference>
<keyword evidence="3" id="KW-1185">Reference proteome</keyword>
<dbReference type="InterPro" id="IPR036683">
    <property type="entry name" value="CO_DH_flav_C_dom_sf"/>
</dbReference>
<dbReference type="InterPro" id="IPR051312">
    <property type="entry name" value="Diverse_Substr_Oxidored"/>
</dbReference>
<dbReference type="Gene3D" id="3.30.465.10">
    <property type="match status" value="1"/>
</dbReference>
<evidence type="ECO:0000313" key="3">
    <source>
        <dbReference type="Proteomes" id="UP000654345"/>
    </source>
</evidence>
<feature type="domain" description="FAD-binding PCMH-type" evidence="1">
    <location>
        <begin position="1"/>
        <end position="201"/>
    </location>
</feature>
<gene>
    <name evidence="2" type="ORF">KSB_08410</name>
</gene>
<accession>A0ABQ3UI32</accession>
<evidence type="ECO:0000313" key="2">
    <source>
        <dbReference type="EMBL" id="GHO52366.1"/>
    </source>
</evidence>
<reference evidence="2 3" key="1">
    <citation type="journal article" date="2021" name="Int. J. Syst. Evol. Microbiol.">
        <title>Reticulibacter mediterranei gen. nov., sp. nov., within the new family Reticulibacteraceae fam. nov., and Ktedonospora formicarum gen. nov., sp. nov., Ktedonobacter robiniae sp. nov., Dictyobacter formicarum sp. nov. and Dictyobacter arantiisoli sp. nov., belonging to the class Ktedonobacteria.</title>
        <authorList>
            <person name="Yabe S."/>
            <person name="Zheng Y."/>
            <person name="Wang C.M."/>
            <person name="Sakai Y."/>
            <person name="Abe K."/>
            <person name="Yokota A."/>
            <person name="Donadio S."/>
            <person name="Cavaletti L."/>
            <person name="Monciardini P."/>
        </authorList>
    </citation>
    <scope>NUCLEOTIDE SEQUENCE [LARGE SCALE GENOMIC DNA]</scope>
    <source>
        <strain evidence="2 3">SOSP1-30</strain>
    </source>
</reference>
<dbReference type="InterPro" id="IPR002346">
    <property type="entry name" value="Mopterin_DH_FAD-bd"/>
</dbReference>
<dbReference type="PROSITE" id="PS51387">
    <property type="entry name" value="FAD_PCMH"/>
    <property type="match status" value="1"/>
</dbReference>
<dbReference type="RefSeq" id="WP_201369282.1">
    <property type="nucleotide sequence ID" value="NZ_BNJG01000001.1"/>
</dbReference>
<name>A0ABQ3UI32_9CHLR</name>
<organism evidence="2 3">
    <name type="scientific">Ktedonobacter robiniae</name>
    <dbReference type="NCBI Taxonomy" id="2778365"/>
    <lineage>
        <taxon>Bacteria</taxon>
        <taxon>Bacillati</taxon>
        <taxon>Chloroflexota</taxon>
        <taxon>Ktedonobacteria</taxon>
        <taxon>Ktedonobacterales</taxon>
        <taxon>Ktedonobacteraceae</taxon>
        <taxon>Ktedonobacter</taxon>
    </lineage>
</organism>
<dbReference type="EMBL" id="BNJG01000001">
    <property type="protein sequence ID" value="GHO52366.1"/>
    <property type="molecule type" value="Genomic_DNA"/>
</dbReference>
<dbReference type="SMART" id="SM01092">
    <property type="entry name" value="CO_deh_flav_C"/>
    <property type="match status" value="1"/>
</dbReference>
<dbReference type="InterPro" id="IPR036318">
    <property type="entry name" value="FAD-bd_PCMH-like_sf"/>
</dbReference>
<dbReference type="Pfam" id="PF00941">
    <property type="entry name" value="FAD_binding_5"/>
    <property type="match status" value="1"/>
</dbReference>
<dbReference type="PANTHER" id="PTHR42659:SF9">
    <property type="entry name" value="XANTHINE DEHYDROGENASE FAD-BINDING SUBUNIT XDHB-RELATED"/>
    <property type="match status" value="1"/>
</dbReference>
<evidence type="ECO:0000259" key="1">
    <source>
        <dbReference type="PROSITE" id="PS51387"/>
    </source>
</evidence>
<dbReference type="SUPFAM" id="SSF56176">
    <property type="entry name" value="FAD-binding/transporter-associated domain-like"/>
    <property type="match status" value="1"/>
</dbReference>
<proteinExistence type="predicted"/>
<dbReference type="SUPFAM" id="SSF55447">
    <property type="entry name" value="CO dehydrogenase flavoprotein C-terminal domain-like"/>
    <property type="match status" value="1"/>
</dbReference>
<dbReference type="Gene3D" id="3.30.390.50">
    <property type="entry name" value="CO dehydrogenase flavoprotein, C-terminal domain"/>
    <property type="match status" value="1"/>
</dbReference>
<comment type="caution">
    <text evidence="2">The sequence shown here is derived from an EMBL/GenBank/DDBJ whole genome shotgun (WGS) entry which is preliminary data.</text>
</comment>
<dbReference type="InterPro" id="IPR016169">
    <property type="entry name" value="FAD-bd_PCMH_sub2"/>
</dbReference>
<protein>
    <recommendedName>
        <fullName evidence="1">FAD-binding PCMH-type domain-containing protein</fullName>
    </recommendedName>
</protein>
<dbReference type="PANTHER" id="PTHR42659">
    <property type="entry name" value="XANTHINE DEHYDROGENASE SUBUNIT C-RELATED"/>
    <property type="match status" value="1"/>
</dbReference>